<evidence type="ECO:0000256" key="7">
    <source>
        <dbReference type="ARBA" id="ARBA00022692"/>
    </source>
</evidence>
<dbReference type="Gene3D" id="6.10.340.10">
    <property type="match status" value="1"/>
</dbReference>
<dbReference type="CDD" id="cd00082">
    <property type="entry name" value="HisKA"/>
    <property type="match status" value="1"/>
</dbReference>
<dbReference type="InterPro" id="IPR003594">
    <property type="entry name" value="HATPase_dom"/>
</dbReference>
<keyword evidence="6 17" id="KW-0808">Transferase</keyword>
<dbReference type="GO" id="GO:0005524">
    <property type="term" value="F:ATP binding"/>
    <property type="evidence" value="ECO:0007669"/>
    <property type="project" value="UniProtKB-KW"/>
</dbReference>
<evidence type="ECO:0000256" key="8">
    <source>
        <dbReference type="ARBA" id="ARBA00022741"/>
    </source>
</evidence>
<dbReference type="PROSITE" id="PS50109">
    <property type="entry name" value="HIS_KIN"/>
    <property type="match status" value="1"/>
</dbReference>
<dbReference type="InterPro" id="IPR005467">
    <property type="entry name" value="His_kinase_dom"/>
</dbReference>
<dbReference type="Pfam" id="PF00672">
    <property type="entry name" value="HAMP"/>
    <property type="match status" value="1"/>
</dbReference>
<dbReference type="InterPro" id="IPR036097">
    <property type="entry name" value="HisK_dim/P_sf"/>
</dbReference>
<dbReference type="InterPro" id="IPR003660">
    <property type="entry name" value="HAMP_dom"/>
</dbReference>
<dbReference type="Gene3D" id="3.30.565.10">
    <property type="entry name" value="Histidine kinase-like ATPase, C-terminal domain"/>
    <property type="match status" value="1"/>
</dbReference>
<evidence type="ECO:0000256" key="9">
    <source>
        <dbReference type="ARBA" id="ARBA00022777"/>
    </source>
</evidence>
<dbReference type="InterPro" id="IPR050398">
    <property type="entry name" value="HssS/ArlS-like"/>
</dbReference>
<keyword evidence="13 14" id="KW-0472">Membrane</keyword>
<evidence type="ECO:0000313" key="17">
    <source>
        <dbReference type="EMBL" id="VYT87317.1"/>
    </source>
</evidence>
<dbReference type="EC" id="2.7.13.3" evidence="3"/>
<dbReference type="SUPFAM" id="SSF158472">
    <property type="entry name" value="HAMP domain-like"/>
    <property type="match status" value="1"/>
</dbReference>
<keyword evidence="9 17" id="KW-0418">Kinase</keyword>
<evidence type="ECO:0000256" key="10">
    <source>
        <dbReference type="ARBA" id="ARBA00022840"/>
    </source>
</evidence>
<keyword evidence="4" id="KW-1003">Cell membrane</keyword>
<dbReference type="CDD" id="cd06225">
    <property type="entry name" value="HAMP"/>
    <property type="match status" value="1"/>
</dbReference>
<evidence type="ECO:0000256" key="4">
    <source>
        <dbReference type="ARBA" id="ARBA00022475"/>
    </source>
</evidence>
<dbReference type="PANTHER" id="PTHR45528:SF1">
    <property type="entry name" value="SENSOR HISTIDINE KINASE CPXA"/>
    <property type="match status" value="1"/>
</dbReference>
<protein>
    <recommendedName>
        <fullName evidence="3">histidine kinase</fullName>
        <ecNumber evidence="3">2.7.13.3</ecNumber>
    </recommendedName>
</protein>
<dbReference type="GO" id="GO:0005886">
    <property type="term" value="C:plasma membrane"/>
    <property type="evidence" value="ECO:0007669"/>
    <property type="project" value="UniProtKB-SubCell"/>
</dbReference>
<comment type="subcellular location">
    <subcellularLocation>
        <location evidence="2">Cell membrane</location>
        <topology evidence="2">Multi-pass membrane protein</topology>
    </subcellularLocation>
</comment>
<evidence type="ECO:0000259" key="16">
    <source>
        <dbReference type="PROSITE" id="PS50885"/>
    </source>
</evidence>
<dbReference type="PANTHER" id="PTHR45528">
    <property type="entry name" value="SENSOR HISTIDINE KINASE CPXA"/>
    <property type="match status" value="1"/>
</dbReference>
<organism evidence="17">
    <name type="scientific">Clostridium tertium</name>
    <dbReference type="NCBI Taxonomy" id="1559"/>
    <lineage>
        <taxon>Bacteria</taxon>
        <taxon>Bacillati</taxon>
        <taxon>Bacillota</taxon>
        <taxon>Clostridia</taxon>
        <taxon>Eubacteriales</taxon>
        <taxon>Clostridiaceae</taxon>
        <taxon>Clostridium</taxon>
    </lineage>
</organism>
<dbReference type="InterPro" id="IPR036890">
    <property type="entry name" value="HATPase_C_sf"/>
</dbReference>
<keyword evidence="5" id="KW-0597">Phosphoprotein</keyword>
<sequence>MKSDRIKNIFKGSLKREFLLLSIVSFLIIAMGIAYSANLAKNNNTGIIINTLNKSYVEIERFVNRNDSSNEEYLKKVCDLNNINAAIIDDYGNIYMKSKEVYQDRIDINLLKDIFSNRVDDRNLYQKYDIRLDNEEYDLLLWKEQGSGDVIIKMILSISLSFIAAIVIIYIYSFRKAKYIGSLSKGINEFSSGNLDYRIIEKGNDELGFLAKGMNSMARNLKESIESERNQEKLKSELITNVSHDLRTPLTSIIGYLQLIDNENTLEEDKKRYTKTALNKSYKLKELIGDLFEYSKLQSNSVSMNKCNVNIIEIIEQSIGELYIEAAKKHITFDKKYEYTNISFYIDSMKIGRVFENILSNSVKYGLEDSSVLIDILEEKDEVLISFENEIEQESLEDIDKIFNRFYRSNESRNSEVSGSGLGLAIAKSIVDLHNGDIYAECSDRLFKIYVKLPK</sequence>
<gene>
    <name evidence="17" type="primary">yycG_3</name>
    <name evidence="17" type="ORF">CTLFYP3_00887</name>
</gene>
<dbReference type="InterPro" id="IPR004358">
    <property type="entry name" value="Sig_transdc_His_kin-like_C"/>
</dbReference>
<evidence type="ECO:0000256" key="13">
    <source>
        <dbReference type="ARBA" id="ARBA00023136"/>
    </source>
</evidence>
<feature type="transmembrane region" description="Helical" evidence="14">
    <location>
        <begin position="18"/>
        <end position="37"/>
    </location>
</feature>
<proteinExistence type="predicted"/>
<evidence type="ECO:0000256" key="5">
    <source>
        <dbReference type="ARBA" id="ARBA00022553"/>
    </source>
</evidence>
<evidence type="ECO:0000256" key="3">
    <source>
        <dbReference type="ARBA" id="ARBA00012438"/>
    </source>
</evidence>
<accession>A0A6N3AAH6</accession>
<evidence type="ECO:0000256" key="14">
    <source>
        <dbReference type="SAM" id="Phobius"/>
    </source>
</evidence>
<feature type="domain" description="Histidine kinase" evidence="15">
    <location>
        <begin position="241"/>
        <end position="455"/>
    </location>
</feature>
<dbReference type="SMART" id="SM00304">
    <property type="entry name" value="HAMP"/>
    <property type="match status" value="1"/>
</dbReference>
<dbReference type="SMART" id="SM00387">
    <property type="entry name" value="HATPase_c"/>
    <property type="match status" value="1"/>
</dbReference>
<keyword evidence="11 14" id="KW-1133">Transmembrane helix</keyword>
<evidence type="ECO:0000259" key="15">
    <source>
        <dbReference type="PROSITE" id="PS50109"/>
    </source>
</evidence>
<dbReference type="PRINTS" id="PR00344">
    <property type="entry name" value="BCTRLSENSOR"/>
</dbReference>
<keyword evidence="7 14" id="KW-0812">Transmembrane</keyword>
<dbReference type="RefSeq" id="WP_156625374.1">
    <property type="nucleotide sequence ID" value="NZ_CACRTO010000008.1"/>
</dbReference>
<keyword evidence="8" id="KW-0547">Nucleotide-binding</keyword>
<comment type="catalytic activity">
    <reaction evidence="1">
        <text>ATP + protein L-histidine = ADP + protein N-phospho-L-histidine.</text>
        <dbReference type="EC" id="2.7.13.3"/>
    </reaction>
</comment>
<dbReference type="Pfam" id="PF00512">
    <property type="entry name" value="HisKA"/>
    <property type="match status" value="1"/>
</dbReference>
<dbReference type="Gene3D" id="1.10.287.130">
    <property type="match status" value="1"/>
</dbReference>
<feature type="domain" description="HAMP" evidence="16">
    <location>
        <begin position="174"/>
        <end position="226"/>
    </location>
</feature>
<dbReference type="PROSITE" id="PS50885">
    <property type="entry name" value="HAMP"/>
    <property type="match status" value="1"/>
</dbReference>
<dbReference type="GO" id="GO:0000155">
    <property type="term" value="F:phosphorelay sensor kinase activity"/>
    <property type="evidence" value="ECO:0007669"/>
    <property type="project" value="InterPro"/>
</dbReference>
<evidence type="ECO:0000256" key="12">
    <source>
        <dbReference type="ARBA" id="ARBA00023012"/>
    </source>
</evidence>
<evidence type="ECO:0000256" key="1">
    <source>
        <dbReference type="ARBA" id="ARBA00000085"/>
    </source>
</evidence>
<dbReference type="FunFam" id="1.10.287.130:FF:000008">
    <property type="entry name" value="Two-component sensor histidine kinase"/>
    <property type="match status" value="1"/>
</dbReference>
<evidence type="ECO:0000256" key="2">
    <source>
        <dbReference type="ARBA" id="ARBA00004651"/>
    </source>
</evidence>
<reference evidence="17" key="1">
    <citation type="submission" date="2019-11" db="EMBL/GenBank/DDBJ databases">
        <authorList>
            <person name="Feng L."/>
        </authorList>
    </citation>
    <scope>NUCLEOTIDE SEQUENCE</scope>
    <source>
        <strain evidence="17">CTertiumLFYP3</strain>
    </source>
</reference>
<evidence type="ECO:0000256" key="11">
    <source>
        <dbReference type="ARBA" id="ARBA00022989"/>
    </source>
</evidence>
<keyword evidence="10" id="KW-0067">ATP-binding</keyword>
<keyword evidence="12" id="KW-0902">Two-component regulatory system</keyword>
<name>A0A6N3AAH6_9CLOT</name>
<dbReference type="AlphaFoldDB" id="A0A6N3AAH6"/>
<dbReference type="SUPFAM" id="SSF55874">
    <property type="entry name" value="ATPase domain of HSP90 chaperone/DNA topoisomerase II/histidine kinase"/>
    <property type="match status" value="1"/>
</dbReference>
<dbReference type="InterPro" id="IPR003661">
    <property type="entry name" value="HisK_dim/P_dom"/>
</dbReference>
<feature type="transmembrane region" description="Helical" evidence="14">
    <location>
        <begin position="150"/>
        <end position="172"/>
    </location>
</feature>
<dbReference type="SUPFAM" id="SSF47384">
    <property type="entry name" value="Homodimeric domain of signal transducing histidine kinase"/>
    <property type="match status" value="1"/>
</dbReference>
<dbReference type="SMART" id="SM00388">
    <property type="entry name" value="HisKA"/>
    <property type="match status" value="1"/>
</dbReference>
<dbReference type="Pfam" id="PF02518">
    <property type="entry name" value="HATPase_c"/>
    <property type="match status" value="1"/>
</dbReference>
<dbReference type="EMBL" id="CACRTO010000008">
    <property type="protein sequence ID" value="VYT87317.1"/>
    <property type="molecule type" value="Genomic_DNA"/>
</dbReference>
<evidence type="ECO:0000256" key="6">
    <source>
        <dbReference type="ARBA" id="ARBA00022679"/>
    </source>
</evidence>